<comment type="caution">
    <text evidence="1">The sequence shown here is derived from an EMBL/GenBank/DDBJ whole genome shotgun (WGS) entry which is preliminary data.</text>
</comment>
<protein>
    <recommendedName>
        <fullName evidence="3">DUF559 domain-containing protein</fullName>
    </recommendedName>
</protein>
<accession>H5U698</accession>
<dbReference type="EMBL" id="BAFC01000123">
    <property type="protein sequence ID" value="GAB41256.1"/>
    <property type="molecule type" value="Genomic_DNA"/>
</dbReference>
<dbReference type="Proteomes" id="UP000005845">
    <property type="component" value="Unassembled WGS sequence"/>
</dbReference>
<sequence>MPESGAHCVAMDDFGVHPVASLLRDGMSPRDVRRAVEEGQLQRVRHGWMAADGADPLVVEAVRAGGCLTCVAALKLHGFWIPPRVKALHVRGTASAHRRHPRRFCRQYGGHTRVDAAVDDPVTALRHALRCLTGEQTIVVTDSMLHRRYRYDAGELARKPGGDEGDEESDLVVPTVEQIHSAFDGAPKSVRRLLDECDPKAASGIESITRVRIRRKGVRLTTQAHIPGVGHVDMLIGDRLVVEVDGYAFHSEKENFQEDRRRNQVQAAGNYVYMPFTYDDVIDRWPHVEATIMGAVHNGVHLNPRRRSTTILTSDEFFEQISSRR</sequence>
<dbReference type="AlphaFoldDB" id="H5U698"/>
<dbReference type="eggNOG" id="COG2852">
    <property type="taxonomic scope" value="Bacteria"/>
</dbReference>
<evidence type="ECO:0000313" key="1">
    <source>
        <dbReference type="EMBL" id="GAB41256.1"/>
    </source>
</evidence>
<name>H5U698_9ACTN</name>
<dbReference type="Gene3D" id="3.40.960.10">
    <property type="entry name" value="VSR Endonuclease"/>
    <property type="match status" value="1"/>
</dbReference>
<proteinExistence type="predicted"/>
<organism evidence="1 2">
    <name type="scientific">Gordonia sputi NBRC 100414</name>
    <dbReference type="NCBI Taxonomy" id="1089453"/>
    <lineage>
        <taxon>Bacteria</taxon>
        <taxon>Bacillati</taxon>
        <taxon>Actinomycetota</taxon>
        <taxon>Actinomycetes</taxon>
        <taxon>Mycobacteriales</taxon>
        <taxon>Gordoniaceae</taxon>
        <taxon>Gordonia</taxon>
    </lineage>
</organism>
<keyword evidence="2" id="KW-1185">Reference proteome</keyword>
<evidence type="ECO:0000313" key="2">
    <source>
        <dbReference type="Proteomes" id="UP000005845"/>
    </source>
</evidence>
<reference evidence="1 2" key="1">
    <citation type="submission" date="2012-02" db="EMBL/GenBank/DDBJ databases">
        <title>Whole genome shotgun sequence of Gordonia sputi NBRC 100414.</title>
        <authorList>
            <person name="Yoshida I."/>
            <person name="Hosoyama A."/>
            <person name="Tsuchikane K."/>
            <person name="Katsumata H."/>
            <person name="Yamazaki S."/>
            <person name="Fujita N."/>
        </authorList>
    </citation>
    <scope>NUCLEOTIDE SEQUENCE [LARGE SCALE GENOMIC DNA]</scope>
    <source>
        <strain evidence="1 2">NBRC 100414</strain>
    </source>
</reference>
<evidence type="ECO:0008006" key="3">
    <source>
        <dbReference type="Google" id="ProtNLM"/>
    </source>
</evidence>
<gene>
    <name evidence="1" type="ORF">GOSPT_125_00230</name>
</gene>